<dbReference type="Gene3D" id="3.40.50.1820">
    <property type="entry name" value="alpha/beta hydrolase"/>
    <property type="match status" value="1"/>
</dbReference>
<evidence type="ECO:0000259" key="4">
    <source>
        <dbReference type="Pfam" id="PF12697"/>
    </source>
</evidence>
<keyword evidence="2 5" id="KW-0378">Hydrolase</keyword>
<organism evidence="5 6">
    <name type="scientific">Spongisporangium articulatum</name>
    <dbReference type="NCBI Taxonomy" id="3362603"/>
    <lineage>
        <taxon>Bacteria</taxon>
        <taxon>Bacillati</taxon>
        <taxon>Actinomycetota</taxon>
        <taxon>Actinomycetes</taxon>
        <taxon>Kineosporiales</taxon>
        <taxon>Kineosporiaceae</taxon>
        <taxon>Spongisporangium</taxon>
    </lineage>
</organism>
<dbReference type="InterPro" id="IPR051601">
    <property type="entry name" value="Serine_prot/Carboxylest_S33"/>
</dbReference>
<evidence type="ECO:0000256" key="3">
    <source>
        <dbReference type="SAM" id="SignalP"/>
    </source>
</evidence>
<reference evidence="5 6" key="1">
    <citation type="submission" date="2024-10" db="EMBL/GenBank/DDBJ databases">
        <title>The Natural Products Discovery Center: Release of the First 8490 Sequenced Strains for Exploring Actinobacteria Biosynthetic Diversity.</title>
        <authorList>
            <person name="Kalkreuter E."/>
            <person name="Kautsar S.A."/>
            <person name="Yang D."/>
            <person name="Bader C.D."/>
            <person name="Teijaro C.N."/>
            <person name="Fluegel L."/>
            <person name="Davis C.M."/>
            <person name="Simpson J.R."/>
            <person name="Lauterbach L."/>
            <person name="Steele A.D."/>
            <person name="Gui C."/>
            <person name="Meng S."/>
            <person name="Li G."/>
            <person name="Viehrig K."/>
            <person name="Ye F."/>
            <person name="Su P."/>
            <person name="Kiefer A.F."/>
            <person name="Nichols A."/>
            <person name="Cepeda A.J."/>
            <person name="Yan W."/>
            <person name="Fan B."/>
            <person name="Jiang Y."/>
            <person name="Adhikari A."/>
            <person name="Zheng C.-J."/>
            <person name="Schuster L."/>
            <person name="Cowan T.M."/>
            <person name="Smanski M.J."/>
            <person name="Chevrette M.G."/>
            <person name="De Carvalho L.P.S."/>
            <person name="Shen B."/>
        </authorList>
    </citation>
    <scope>NUCLEOTIDE SEQUENCE [LARGE SCALE GENOMIC DNA]</scope>
    <source>
        <strain evidence="5 6">NPDC049639</strain>
    </source>
</reference>
<evidence type="ECO:0000256" key="1">
    <source>
        <dbReference type="ARBA" id="ARBA00010088"/>
    </source>
</evidence>
<feature type="signal peptide" evidence="3">
    <location>
        <begin position="1"/>
        <end position="21"/>
    </location>
</feature>
<evidence type="ECO:0000313" key="5">
    <source>
        <dbReference type="EMBL" id="MFI7589836.1"/>
    </source>
</evidence>
<dbReference type="PANTHER" id="PTHR43248">
    <property type="entry name" value="2-SUCCINYL-6-HYDROXY-2,4-CYCLOHEXADIENE-1-CARBOXYLATE SYNTHASE"/>
    <property type="match status" value="1"/>
</dbReference>
<dbReference type="PANTHER" id="PTHR43248:SF2">
    <property type="entry name" value="PROLYL AMINOPEPTIDASE"/>
    <property type="match status" value="1"/>
</dbReference>
<dbReference type="InterPro" id="IPR029058">
    <property type="entry name" value="AB_hydrolase_fold"/>
</dbReference>
<sequence length="290" mass="29517">MGWIAAHARTLTAALLALALAACGGGGSGTTPPTSSAPASPEPTVASLEGSFVVNGFGGHGLYLSCRGTGSPTVVYLHDSVAAGAGSAPRKAGTAFASIVEDDQRVCLYDRRGVGDSDRVTGPQTPADALADLQGLLKKADIGGPYVLVGSGFGGLLAYLYANGHRRAVTGLVLLDSPFPGQAGTEALQAASGSDETDSPEHLSRYETLRAAQRYAGREPRIPLVYLTSTAGTGTTSSTPATTADVRAVARRAAFVKRFRPGSLIPVAAARPLETTAPKRVADAVRAVSD</sequence>
<proteinExistence type="inferred from homology"/>
<dbReference type="SUPFAM" id="SSF53474">
    <property type="entry name" value="alpha/beta-Hydrolases"/>
    <property type="match status" value="1"/>
</dbReference>
<feature type="chain" id="PRO_5046953128" evidence="3">
    <location>
        <begin position="22"/>
        <end position="290"/>
    </location>
</feature>
<dbReference type="EMBL" id="JBITLV010000010">
    <property type="protein sequence ID" value="MFI7589836.1"/>
    <property type="molecule type" value="Genomic_DNA"/>
</dbReference>
<name>A0ABW8AW57_9ACTN</name>
<dbReference type="Proteomes" id="UP001612915">
    <property type="component" value="Unassembled WGS sequence"/>
</dbReference>
<protein>
    <submittedName>
        <fullName evidence="5">Alpha/beta fold hydrolase</fullName>
    </submittedName>
</protein>
<evidence type="ECO:0000313" key="6">
    <source>
        <dbReference type="Proteomes" id="UP001612915"/>
    </source>
</evidence>
<accession>A0ABW8AW57</accession>
<dbReference type="Pfam" id="PF12697">
    <property type="entry name" value="Abhydrolase_6"/>
    <property type="match status" value="1"/>
</dbReference>
<dbReference type="GO" id="GO:0016787">
    <property type="term" value="F:hydrolase activity"/>
    <property type="evidence" value="ECO:0007669"/>
    <property type="project" value="UniProtKB-KW"/>
</dbReference>
<dbReference type="RefSeq" id="WP_398284437.1">
    <property type="nucleotide sequence ID" value="NZ_JBITLV010000010.1"/>
</dbReference>
<keyword evidence="3" id="KW-0732">Signal</keyword>
<keyword evidence="6" id="KW-1185">Reference proteome</keyword>
<comment type="caution">
    <text evidence="5">The sequence shown here is derived from an EMBL/GenBank/DDBJ whole genome shotgun (WGS) entry which is preliminary data.</text>
</comment>
<feature type="domain" description="AB hydrolase-1" evidence="4">
    <location>
        <begin position="105"/>
        <end position="241"/>
    </location>
</feature>
<gene>
    <name evidence="5" type="ORF">ACIB24_22425</name>
</gene>
<dbReference type="InterPro" id="IPR000073">
    <property type="entry name" value="AB_hydrolase_1"/>
</dbReference>
<comment type="similarity">
    <text evidence="1">Belongs to the peptidase S33 family.</text>
</comment>
<evidence type="ECO:0000256" key="2">
    <source>
        <dbReference type="ARBA" id="ARBA00022801"/>
    </source>
</evidence>